<feature type="domain" description="Fumarase C C-terminal" evidence="8">
    <location>
        <begin position="494"/>
        <end position="547"/>
    </location>
</feature>
<dbReference type="GO" id="GO:0008797">
    <property type="term" value="F:aspartate ammonia-lyase activity"/>
    <property type="evidence" value="ECO:0007669"/>
    <property type="project" value="UniProtKB-EC"/>
</dbReference>
<evidence type="ECO:0000259" key="7">
    <source>
        <dbReference type="Pfam" id="PF00206"/>
    </source>
</evidence>
<gene>
    <name evidence="9" type="primary">aspA</name>
    <name evidence="9" type="ORF">CMASS_05385</name>
</gene>
<dbReference type="InterPro" id="IPR020557">
    <property type="entry name" value="Fumarate_lyase_CS"/>
</dbReference>
<evidence type="ECO:0000256" key="6">
    <source>
        <dbReference type="SAM" id="MobiDB-lite"/>
    </source>
</evidence>
<evidence type="ECO:0000256" key="5">
    <source>
        <dbReference type="NCBIfam" id="TIGR00839"/>
    </source>
</evidence>
<dbReference type="Pfam" id="PF00206">
    <property type="entry name" value="Lyase_1"/>
    <property type="match status" value="1"/>
</dbReference>
<dbReference type="PANTHER" id="PTHR42696">
    <property type="entry name" value="ASPARTATE AMMONIA-LYASE"/>
    <property type="match status" value="1"/>
</dbReference>
<reference evidence="9 10" key="1">
    <citation type="submission" date="2020-10" db="EMBL/GenBank/DDBJ databases">
        <title>Complete genome sequence of Corynebacterium massiliense DSM 45435, type strain of Corynebacterium massiliense.</title>
        <authorList>
            <person name="Busche T."/>
            <person name="Kalinowski J."/>
            <person name="Ruckert C."/>
        </authorList>
    </citation>
    <scope>NUCLEOTIDE SEQUENCE [LARGE SCALE GENOMIC DNA]</scope>
    <source>
        <strain evidence="9 10">DSM 45435</strain>
    </source>
</reference>
<dbReference type="PRINTS" id="PR00149">
    <property type="entry name" value="FUMRATELYASE"/>
</dbReference>
<keyword evidence="4 9" id="KW-0456">Lyase</keyword>
<evidence type="ECO:0000256" key="3">
    <source>
        <dbReference type="ARBA" id="ARBA00016146"/>
    </source>
</evidence>
<evidence type="ECO:0000259" key="8">
    <source>
        <dbReference type="Pfam" id="PF10415"/>
    </source>
</evidence>
<accession>A0ABY7U977</accession>
<dbReference type="NCBIfam" id="NF008909">
    <property type="entry name" value="PRK12273.1"/>
    <property type="match status" value="1"/>
</dbReference>
<dbReference type="InterPro" id="IPR051546">
    <property type="entry name" value="Aspartate_Ammonia-Lyase"/>
</dbReference>
<dbReference type="InterPro" id="IPR018951">
    <property type="entry name" value="Fumarase_C_C"/>
</dbReference>
<dbReference type="PROSITE" id="PS00163">
    <property type="entry name" value="FUMARATE_LYASES"/>
    <property type="match status" value="1"/>
</dbReference>
<name>A0ABY7U977_9CORY</name>
<sequence length="559" mass="60679">MSKNSKKDKSKDKVKNKDKNLKKDSHAVETDEGVKFADVKARAKEAAADDNATAAVEAEHGVRDDAQGKAGEADTTDPGAQAAQSGKMRSEEDLLGALDVPADAYYGVHTTRAINNFQISYVTINSIPAFIRGMVMVKKAAAMANRRLHTLPGDKAEAIIWACDQILEEGRCMDQFPIDVFQGGAGTSVNMNTNEVVANLALEYLGKEKGSYDIINPNDDVNMSQSTNDAYPTGFRLGLYTAVEQLIERFDELQDAFSAKADEFHDYLKMGRTQLQDAVPMTLGDEFKAFAHNLQEEQAVLRDAQARLLEVNLGATAIGTGVNTPAGYRHQVTAALSEVTGLDIKSSRDLIEATSDTGSYVLLHSAIKRAASKLSKICNDLRLLSSGPRAGLHEINLPPVQAGSSIMPGKVNPVIPEVVNQVCFKVHGNDVAVSMASEAGQLQLNVMEPVIGEALFQSIRIMGNAVKTLRTKCVEGITANKDVCRKYVEDSIGIVTYLNPFIGHHNGDMIAKESLETGKGVRELVLEKGLLDEATLDRVLSVQNLMHPEFRGKLYLDED</sequence>
<protein>
    <recommendedName>
        <fullName evidence="3 5">Aspartate ammonia-lyase</fullName>
        <ecNumber evidence="2 5">4.3.1.1</ecNumber>
    </recommendedName>
</protein>
<keyword evidence="10" id="KW-1185">Reference proteome</keyword>
<dbReference type="Pfam" id="PF10415">
    <property type="entry name" value="FumaraseC_C"/>
    <property type="match status" value="1"/>
</dbReference>
<dbReference type="InterPro" id="IPR022761">
    <property type="entry name" value="Fumarate_lyase_N"/>
</dbReference>
<dbReference type="CDD" id="cd01357">
    <property type="entry name" value="Aspartase"/>
    <property type="match status" value="1"/>
</dbReference>
<dbReference type="InterPro" id="IPR024083">
    <property type="entry name" value="Fumarase/histidase_N"/>
</dbReference>
<evidence type="ECO:0000256" key="4">
    <source>
        <dbReference type="ARBA" id="ARBA00023239"/>
    </source>
</evidence>
<evidence type="ECO:0000256" key="1">
    <source>
        <dbReference type="ARBA" id="ARBA00005596"/>
    </source>
</evidence>
<comment type="similarity">
    <text evidence="1">Belongs to the class-II fumarase/aspartase family. Aspartase subfamily.</text>
</comment>
<proteinExistence type="inferred from homology"/>
<dbReference type="Proteomes" id="UP001220064">
    <property type="component" value="Chromosome"/>
</dbReference>
<evidence type="ECO:0000313" key="10">
    <source>
        <dbReference type="Proteomes" id="UP001220064"/>
    </source>
</evidence>
<dbReference type="Gene3D" id="1.10.40.30">
    <property type="entry name" value="Fumarase/aspartase (C-terminal domain)"/>
    <property type="match status" value="1"/>
</dbReference>
<dbReference type="NCBIfam" id="TIGR00839">
    <property type="entry name" value="aspA"/>
    <property type="match status" value="1"/>
</dbReference>
<dbReference type="SUPFAM" id="SSF48557">
    <property type="entry name" value="L-aspartase-like"/>
    <property type="match status" value="1"/>
</dbReference>
<feature type="compositionally biased region" description="Basic and acidic residues" evidence="6">
    <location>
        <begin position="57"/>
        <end position="67"/>
    </location>
</feature>
<dbReference type="PRINTS" id="PR00145">
    <property type="entry name" value="ARGSUCLYASE"/>
</dbReference>
<dbReference type="InterPro" id="IPR008948">
    <property type="entry name" value="L-Aspartase-like"/>
</dbReference>
<dbReference type="InterPro" id="IPR000362">
    <property type="entry name" value="Fumarate_lyase_fam"/>
</dbReference>
<organism evidence="9 10">
    <name type="scientific">Corynebacterium massiliense DSM 45435</name>
    <dbReference type="NCBI Taxonomy" id="1121364"/>
    <lineage>
        <taxon>Bacteria</taxon>
        <taxon>Bacillati</taxon>
        <taxon>Actinomycetota</taxon>
        <taxon>Actinomycetes</taxon>
        <taxon>Mycobacteriales</taxon>
        <taxon>Corynebacteriaceae</taxon>
        <taxon>Corynebacterium</taxon>
    </lineage>
</organism>
<evidence type="ECO:0000313" key="9">
    <source>
        <dbReference type="EMBL" id="WCZ32519.1"/>
    </source>
</evidence>
<dbReference type="Gene3D" id="1.20.200.10">
    <property type="entry name" value="Fumarase/aspartase (Central domain)"/>
    <property type="match status" value="1"/>
</dbReference>
<dbReference type="PANTHER" id="PTHR42696:SF2">
    <property type="entry name" value="ASPARTATE AMMONIA-LYASE"/>
    <property type="match status" value="1"/>
</dbReference>
<feature type="domain" description="Fumarate lyase N-terminal" evidence="7">
    <location>
        <begin position="96"/>
        <end position="428"/>
    </location>
</feature>
<dbReference type="EMBL" id="CP063189">
    <property type="protein sequence ID" value="WCZ32519.1"/>
    <property type="molecule type" value="Genomic_DNA"/>
</dbReference>
<evidence type="ECO:0000256" key="2">
    <source>
        <dbReference type="ARBA" id="ARBA00012992"/>
    </source>
</evidence>
<feature type="region of interest" description="Disordered" evidence="6">
    <location>
        <begin position="1"/>
        <end position="90"/>
    </location>
</feature>
<dbReference type="InterPro" id="IPR004708">
    <property type="entry name" value="ApsA"/>
</dbReference>
<dbReference type="EC" id="4.3.1.1" evidence="2 5"/>
<feature type="compositionally biased region" description="Basic and acidic residues" evidence="6">
    <location>
        <begin position="1"/>
        <end position="47"/>
    </location>
</feature>
<dbReference type="Gene3D" id="1.10.275.10">
    <property type="entry name" value="Fumarase/aspartase (N-terminal domain)"/>
    <property type="match status" value="1"/>
</dbReference>